<accession>A0A9P5RSQ6</accession>
<proteinExistence type="predicted"/>
<organism evidence="2 3">
    <name type="scientific">Linnemannia schmuckeri</name>
    <dbReference type="NCBI Taxonomy" id="64567"/>
    <lineage>
        <taxon>Eukaryota</taxon>
        <taxon>Fungi</taxon>
        <taxon>Fungi incertae sedis</taxon>
        <taxon>Mucoromycota</taxon>
        <taxon>Mortierellomycotina</taxon>
        <taxon>Mortierellomycetes</taxon>
        <taxon>Mortierellales</taxon>
        <taxon>Mortierellaceae</taxon>
        <taxon>Linnemannia</taxon>
    </lineage>
</organism>
<comment type="caution">
    <text evidence="2">The sequence shown here is derived from an EMBL/GenBank/DDBJ whole genome shotgun (WGS) entry which is preliminary data.</text>
</comment>
<reference evidence="2" key="1">
    <citation type="journal article" date="2020" name="Fungal Divers.">
        <title>Resolving the Mortierellaceae phylogeny through synthesis of multi-gene phylogenetics and phylogenomics.</title>
        <authorList>
            <person name="Vandepol N."/>
            <person name="Liber J."/>
            <person name="Desiro A."/>
            <person name="Na H."/>
            <person name="Kennedy M."/>
            <person name="Barry K."/>
            <person name="Grigoriev I.V."/>
            <person name="Miller A.N."/>
            <person name="O'Donnell K."/>
            <person name="Stajich J.E."/>
            <person name="Bonito G."/>
        </authorList>
    </citation>
    <scope>NUCLEOTIDE SEQUENCE</scope>
    <source>
        <strain evidence="2">NRRL 6426</strain>
    </source>
</reference>
<evidence type="ECO:0000313" key="2">
    <source>
        <dbReference type="EMBL" id="KAF9139893.1"/>
    </source>
</evidence>
<gene>
    <name evidence="2" type="ORF">BG015_001872</name>
</gene>
<dbReference type="EMBL" id="JAAAUQ010001353">
    <property type="protein sequence ID" value="KAF9139893.1"/>
    <property type="molecule type" value="Genomic_DNA"/>
</dbReference>
<evidence type="ECO:0000313" key="3">
    <source>
        <dbReference type="Proteomes" id="UP000748756"/>
    </source>
</evidence>
<feature type="compositionally biased region" description="Basic and acidic residues" evidence="1">
    <location>
        <begin position="120"/>
        <end position="129"/>
    </location>
</feature>
<feature type="compositionally biased region" description="Basic and acidic residues" evidence="1">
    <location>
        <begin position="151"/>
        <end position="163"/>
    </location>
</feature>
<evidence type="ECO:0000256" key="1">
    <source>
        <dbReference type="SAM" id="MobiDB-lite"/>
    </source>
</evidence>
<feature type="region of interest" description="Disordered" evidence="1">
    <location>
        <begin position="62"/>
        <end position="163"/>
    </location>
</feature>
<protein>
    <submittedName>
        <fullName evidence="2">Uncharacterized protein</fullName>
    </submittedName>
</protein>
<sequence>MTLSTPLQDPSKTRRNPVYGDEMEAMQNYNHIDHPAQVLYLRGAQAILPVTLDVSYSSAANKPVQKYPASTTTFRGPHTVRHIKTDLSSAPTKEQPRGANIPEQNPMNTTPALAPLPPKDQLESADRPSQRSRNNSSVPATPPQGTPTTAREGRGKIDKPVKN</sequence>
<dbReference type="AlphaFoldDB" id="A0A9P5RSQ6"/>
<keyword evidence="3" id="KW-1185">Reference proteome</keyword>
<dbReference type="OrthoDB" id="27934at2759"/>
<feature type="compositionally biased region" description="Polar residues" evidence="1">
    <location>
        <begin position="102"/>
        <end position="111"/>
    </location>
</feature>
<dbReference type="Proteomes" id="UP000748756">
    <property type="component" value="Unassembled WGS sequence"/>
</dbReference>
<name>A0A9P5RSQ6_9FUNG</name>